<gene>
    <name evidence="1" type="ORF">R2APBS1_1658</name>
</gene>
<dbReference type="STRING" id="666685.R2APBS1_1658"/>
<evidence type="ECO:0000313" key="2">
    <source>
        <dbReference type="Proteomes" id="UP000011859"/>
    </source>
</evidence>
<organism evidence="1 2">
    <name type="scientific">Rhodanobacter denitrificans</name>
    <dbReference type="NCBI Taxonomy" id="666685"/>
    <lineage>
        <taxon>Bacteria</taxon>
        <taxon>Pseudomonadati</taxon>
        <taxon>Pseudomonadota</taxon>
        <taxon>Gammaproteobacteria</taxon>
        <taxon>Lysobacterales</taxon>
        <taxon>Rhodanobacteraceae</taxon>
        <taxon>Rhodanobacter</taxon>
    </lineage>
</organism>
<dbReference type="Proteomes" id="UP000011859">
    <property type="component" value="Chromosome"/>
</dbReference>
<protein>
    <submittedName>
        <fullName evidence="1">Uncharacterized protein</fullName>
    </submittedName>
</protein>
<sequence length="215" mass="24550">MPEPLFSIKHEDGRDMSDELNAFARTIGLERIAPGRYSILLVLSLFGGMASGRMNPAVVVQEIEALEGLRTSRFKKPIQNKHPPLQGLWHKHFYDAGLKSLAMNFKKGLDKFKIPLFLQRMKEAREAGVERYVTLEDVDALATDMVQGNLARLAERQAMSGEWLMFAEHEGRRYYLCLATHDSSQHDGIRTQIDEICCKEFPFLKTILNDLETRP</sequence>
<dbReference type="HOGENOM" id="CLU_112905_0_0_6"/>
<accession>M4NDF1</accession>
<dbReference type="EMBL" id="CP003470">
    <property type="protein sequence ID" value="AGG88790.1"/>
    <property type="molecule type" value="Genomic_DNA"/>
</dbReference>
<dbReference type="KEGG" id="rhd:R2APBS1_1658"/>
<dbReference type="eggNOG" id="ENOG5030VFX">
    <property type="taxonomic scope" value="Bacteria"/>
</dbReference>
<dbReference type="AlphaFoldDB" id="M4NDF1"/>
<name>M4NDF1_9GAMM</name>
<reference evidence="1 2" key="1">
    <citation type="submission" date="2012-04" db="EMBL/GenBank/DDBJ databases">
        <title>Complete genome of Rhodanobacter sp. 2APBS1.</title>
        <authorList>
            <consortium name="US DOE Joint Genome Institute"/>
            <person name="Huntemann M."/>
            <person name="Wei C.-L."/>
            <person name="Han J."/>
            <person name="Detter J.C."/>
            <person name="Han C."/>
            <person name="Tapia R."/>
            <person name="Munk A.C.C."/>
            <person name="Chen A."/>
            <person name="Krypides N."/>
            <person name="Mavromatis K."/>
            <person name="Markowitz V."/>
            <person name="Szeto E."/>
            <person name="Ivanova N."/>
            <person name="Mikhailova N."/>
            <person name="Ovchinnikova G."/>
            <person name="Pagani I."/>
            <person name="Pati A."/>
            <person name="Goodwin L."/>
            <person name="Peters L."/>
            <person name="Pitluck S."/>
            <person name="Woyke T."/>
            <person name="Prakash O."/>
            <person name="Elkins J."/>
            <person name="Brown S."/>
            <person name="Palumbo A."/>
            <person name="Hemme C."/>
            <person name="Zhou J."/>
            <person name="Watson D."/>
            <person name="Jardine P."/>
            <person name="Kostka J."/>
            <person name="Green S."/>
        </authorList>
    </citation>
    <scope>NUCLEOTIDE SEQUENCE [LARGE SCALE GENOMIC DNA]</scope>
    <source>
        <strain evidence="1 2">2APBS1</strain>
    </source>
</reference>
<keyword evidence="2" id="KW-1185">Reference proteome</keyword>
<proteinExistence type="predicted"/>
<evidence type="ECO:0000313" key="1">
    <source>
        <dbReference type="EMBL" id="AGG88790.1"/>
    </source>
</evidence>